<gene>
    <name evidence="13" type="primary">jg26405</name>
    <name evidence="13" type="ORF">PAEG_LOCUS5644</name>
</gene>
<evidence type="ECO:0000313" key="13">
    <source>
        <dbReference type="EMBL" id="CAH2217762.1"/>
    </source>
</evidence>
<feature type="region of interest" description="Disordered" evidence="11">
    <location>
        <begin position="304"/>
        <end position="336"/>
    </location>
</feature>
<accession>A0A8S4QS65</accession>
<dbReference type="AlphaFoldDB" id="A0A8S4QS65"/>
<dbReference type="InterPro" id="IPR047871">
    <property type="entry name" value="K_chnl_Slo-like"/>
</dbReference>
<dbReference type="Gene3D" id="3.40.50.720">
    <property type="entry name" value="NAD(P)-binding Rossmann-like Domain"/>
    <property type="match status" value="1"/>
</dbReference>
<dbReference type="GO" id="GO:0005228">
    <property type="term" value="F:intracellular sodium-activated potassium channel activity"/>
    <property type="evidence" value="ECO:0007669"/>
    <property type="project" value="TreeGrafter"/>
</dbReference>
<dbReference type="PANTHER" id="PTHR10027:SF10">
    <property type="entry name" value="SLOWPOKE 2, ISOFORM D"/>
    <property type="match status" value="1"/>
</dbReference>
<feature type="domain" description="RCK N-terminal" evidence="12">
    <location>
        <begin position="51"/>
        <end position="171"/>
    </location>
</feature>
<sequence length="426" mass="47500">IVKGFPPVSPFIGVSPTLCYLLKEKKPLCCLQLAQVCEHCSYRNAKEYQWQNKTIILAADYASNGIYNFIIPLRAHFRSKTSLNPIILLLERRPDIAFLDSISYFPLVYWMLGSIDCLDDLLRAGITLAENVVVVNKELSNSAEEDSLSDCNTIVAVQTMFKFFPSIKSITELSQSSNMRFMQFRAHDKYALHLSKMEKREKERGSHISYMFRLPFAAGSVFSASMLDTLLYQAFVKDYVITFVRLLLGVDQAPGSGFLTSMKITKEDMWIRTYGRLYQKLCSTTCEIPIGIYRTQDTSLADQAHHQASGEAGLAGDGNSEGAGRERSRRGPTGCLSGCYGDRTPAYSTSLVDEARDNHAQQIERAEIANLVRSRMESLKLTGIDYDDVSEKRNSLSYVIINPSCDLNLQEGDIMSACAGGLVAAP</sequence>
<evidence type="ECO:0000256" key="8">
    <source>
        <dbReference type="ARBA" id="ARBA00023065"/>
    </source>
</evidence>
<dbReference type="FunFam" id="3.40.50.720:FF:000034">
    <property type="entry name" value="Potassium channel subfamily T member 1"/>
    <property type="match status" value="1"/>
</dbReference>
<evidence type="ECO:0000256" key="4">
    <source>
        <dbReference type="ARBA" id="ARBA00022692"/>
    </source>
</evidence>
<keyword evidence="3" id="KW-0633">Potassium transport</keyword>
<comment type="subcellular location">
    <subcellularLocation>
        <location evidence="1">Membrane</location>
        <topology evidence="1">Multi-pass membrane protein</topology>
    </subcellularLocation>
</comment>
<evidence type="ECO:0000256" key="6">
    <source>
        <dbReference type="ARBA" id="ARBA00022958"/>
    </source>
</evidence>
<feature type="non-terminal residue" evidence="13">
    <location>
        <position position="1"/>
    </location>
</feature>
<evidence type="ECO:0000256" key="1">
    <source>
        <dbReference type="ARBA" id="ARBA00004141"/>
    </source>
</evidence>
<dbReference type="PANTHER" id="PTHR10027">
    <property type="entry name" value="CALCIUM-ACTIVATED POTASSIUM CHANNEL ALPHA CHAIN"/>
    <property type="match status" value="1"/>
</dbReference>
<keyword evidence="10" id="KW-0407">Ion channel</keyword>
<dbReference type="Proteomes" id="UP000838756">
    <property type="component" value="Unassembled WGS sequence"/>
</dbReference>
<proteinExistence type="predicted"/>
<keyword evidence="8" id="KW-0406">Ion transport</keyword>
<name>A0A8S4QS65_9NEOP</name>
<dbReference type="OrthoDB" id="6904820at2759"/>
<dbReference type="EMBL" id="CAKXAJ010018500">
    <property type="protein sequence ID" value="CAH2217762.1"/>
    <property type="molecule type" value="Genomic_DNA"/>
</dbReference>
<evidence type="ECO:0000256" key="2">
    <source>
        <dbReference type="ARBA" id="ARBA00022448"/>
    </source>
</evidence>
<keyword evidence="9" id="KW-0472">Membrane</keyword>
<evidence type="ECO:0000313" key="14">
    <source>
        <dbReference type="Proteomes" id="UP000838756"/>
    </source>
</evidence>
<dbReference type="GO" id="GO:0005886">
    <property type="term" value="C:plasma membrane"/>
    <property type="evidence" value="ECO:0007669"/>
    <property type="project" value="TreeGrafter"/>
</dbReference>
<reference evidence="13" key="1">
    <citation type="submission" date="2022-03" db="EMBL/GenBank/DDBJ databases">
        <authorList>
            <person name="Lindestad O."/>
        </authorList>
    </citation>
    <scope>NUCLEOTIDE SEQUENCE</scope>
</reference>
<evidence type="ECO:0000256" key="3">
    <source>
        <dbReference type="ARBA" id="ARBA00022538"/>
    </source>
</evidence>
<evidence type="ECO:0000256" key="10">
    <source>
        <dbReference type="ARBA" id="ARBA00023303"/>
    </source>
</evidence>
<dbReference type="Pfam" id="PF22614">
    <property type="entry name" value="Slo-like_RCK"/>
    <property type="match status" value="1"/>
</dbReference>
<keyword evidence="4" id="KW-0812">Transmembrane</keyword>
<keyword evidence="7" id="KW-1133">Transmembrane helix</keyword>
<evidence type="ECO:0000256" key="9">
    <source>
        <dbReference type="ARBA" id="ARBA00023136"/>
    </source>
</evidence>
<evidence type="ECO:0000259" key="12">
    <source>
        <dbReference type="Pfam" id="PF22614"/>
    </source>
</evidence>
<comment type="caution">
    <text evidence="13">The sequence shown here is derived from an EMBL/GenBank/DDBJ whole genome shotgun (WGS) entry which is preliminary data.</text>
</comment>
<dbReference type="InterPro" id="IPR003148">
    <property type="entry name" value="RCK_N"/>
</dbReference>
<evidence type="ECO:0000256" key="5">
    <source>
        <dbReference type="ARBA" id="ARBA00022826"/>
    </source>
</evidence>
<organism evidence="13 14">
    <name type="scientific">Pararge aegeria aegeria</name>
    <dbReference type="NCBI Taxonomy" id="348720"/>
    <lineage>
        <taxon>Eukaryota</taxon>
        <taxon>Metazoa</taxon>
        <taxon>Ecdysozoa</taxon>
        <taxon>Arthropoda</taxon>
        <taxon>Hexapoda</taxon>
        <taxon>Insecta</taxon>
        <taxon>Pterygota</taxon>
        <taxon>Neoptera</taxon>
        <taxon>Endopterygota</taxon>
        <taxon>Lepidoptera</taxon>
        <taxon>Glossata</taxon>
        <taxon>Ditrysia</taxon>
        <taxon>Papilionoidea</taxon>
        <taxon>Nymphalidae</taxon>
        <taxon>Satyrinae</taxon>
        <taxon>Satyrini</taxon>
        <taxon>Parargina</taxon>
        <taxon>Pararge</taxon>
    </lineage>
</organism>
<protein>
    <submittedName>
        <fullName evidence="13">Jg26405 protein</fullName>
    </submittedName>
</protein>
<evidence type="ECO:0000256" key="11">
    <source>
        <dbReference type="SAM" id="MobiDB-lite"/>
    </source>
</evidence>
<keyword evidence="14" id="KW-1185">Reference proteome</keyword>
<keyword evidence="2" id="KW-0813">Transport</keyword>
<dbReference type="GO" id="GO:0015271">
    <property type="term" value="F:outward rectifier potassium channel activity"/>
    <property type="evidence" value="ECO:0007669"/>
    <property type="project" value="TreeGrafter"/>
</dbReference>
<keyword evidence="6" id="KW-0630">Potassium</keyword>
<evidence type="ECO:0000256" key="7">
    <source>
        <dbReference type="ARBA" id="ARBA00022989"/>
    </source>
</evidence>
<keyword evidence="5" id="KW-0631">Potassium channel</keyword>